<evidence type="ECO:0000313" key="2">
    <source>
        <dbReference type="EMBL" id="OSM08655.1"/>
    </source>
</evidence>
<dbReference type="Pfam" id="PF26373">
    <property type="entry name" value="MamC"/>
    <property type="match status" value="1"/>
</dbReference>
<dbReference type="RefSeq" id="WP_085440065.1">
    <property type="nucleotide sequence ID" value="NZ_LVJN01000004.1"/>
</dbReference>
<proteinExistence type="predicted"/>
<dbReference type="EMBL" id="LVJN01000004">
    <property type="protein sequence ID" value="OSM08655.1"/>
    <property type="molecule type" value="Genomic_DNA"/>
</dbReference>
<organism evidence="1">
    <name type="scientific">Magnetofaba australis IT-1</name>
    <dbReference type="NCBI Taxonomy" id="1434232"/>
    <lineage>
        <taxon>Bacteria</taxon>
        <taxon>Pseudomonadati</taxon>
        <taxon>Pseudomonadota</taxon>
        <taxon>Magnetococcia</taxon>
        <taxon>Magnetococcales</taxon>
        <taxon>Magnetococcaceae</taxon>
        <taxon>Magnetofaba</taxon>
    </lineage>
</organism>
<keyword evidence="3" id="KW-1185">Reference proteome</keyword>
<evidence type="ECO:0000313" key="3">
    <source>
        <dbReference type="Proteomes" id="UP000194003"/>
    </source>
</evidence>
<name>W0LJ34_9PROT</name>
<protein>
    <submittedName>
        <fullName evidence="1 2">MamC</fullName>
    </submittedName>
</protein>
<reference evidence="2 3" key="2">
    <citation type="journal article" date="2016" name="BMC Genomics">
        <title>Combined genomic and structural analyses of a cultured magnetotactic bacterium reveals its niche adaptation to a dynamic environment.</title>
        <authorList>
            <person name="Araujo A.C."/>
            <person name="Morillo V."/>
            <person name="Cypriano J."/>
            <person name="Teixeira L.C."/>
            <person name="Leao P."/>
            <person name="Lyra S."/>
            <person name="Almeida L.G."/>
            <person name="Bazylinski D.A."/>
            <person name="Vasconcellos A.T."/>
            <person name="Abreu F."/>
            <person name="Lins U."/>
        </authorList>
    </citation>
    <scope>NUCLEOTIDE SEQUENCE [LARGE SCALE GENOMIC DNA]</scope>
    <source>
        <strain evidence="2 3">IT-1</strain>
    </source>
</reference>
<dbReference type="InterPro" id="IPR058956">
    <property type="entry name" value="MamC"/>
</dbReference>
<gene>
    <name evidence="1" type="primary">mamC</name>
    <name evidence="2" type="ORF">MAIT1_02817</name>
    <name evidence="1" type="ORF">MIIT1_02817</name>
</gene>
<dbReference type="STRING" id="1434232.MAIT1_02817"/>
<sequence length="120" mass="11848">MAAFNLAQFLTTSASGTGVLGAVVGGSAAIAKNIHLYNKGLVSPEEAAIDSGKEAAGAGVATAVSAVAAGAVGGGLVVSLGTALVAAVAGKYAWDRGAEYLEDQLRQRSRDDLEDLGLES</sequence>
<reference evidence="1" key="1">
    <citation type="journal article" date="2014" name="Front. Microbiol.">
        <title>Isolation, cultivation and genomic analysis of magnetosome biomineralization genes of a new genus of South-seeking magnetotactic cocci within the Alphaproteobacteria.</title>
        <authorList>
            <person name="Morillo V."/>
            <person name="Abreu F."/>
            <person name="Araujo A.C."/>
            <person name="de Almeida L.G."/>
            <person name="Enrich-Prast A."/>
            <person name="Farina M."/>
            <person name="de Vasconcelos A.T."/>
            <person name="Bazylinski D.A."/>
            <person name="Lins U."/>
        </authorList>
    </citation>
    <scope>NUCLEOTIDE SEQUENCE</scope>
    <source>
        <strain evidence="1">IT-1</strain>
    </source>
</reference>
<dbReference type="Proteomes" id="UP000194003">
    <property type="component" value="Unassembled WGS sequence"/>
</dbReference>
<dbReference type="NCBIfam" id="NF038051">
    <property type="entry name" value="MamC"/>
    <property type="match status" value="1"/>
</dbReference>
<accession>W0LJ34</accession>
<dbReference type="AlphaFoldDB" id="W0LJ34"/>
<evidence type="ECO:0000313" key="1">
    <source>
        <dbReference type="EMBL" id="AHG23908.1"/>
    </source>
</evidence>
<dbReference type="EMBL" id="KF933436">
    <property type="protein sequence ID" value="AHG23908.1"/>
    <property type="molecule type" value="Genomic_DNA"/>
</dbReference>